<proteinExistence type="predicted"/>
<comment type="caution">
    <text evidence="2">The sequence shown here is derived from an EMBL/GenBank/DDBJ whole genome shotgun (WGS) entry which is preliminary data.</text>
</comment>
<gene>
    <name evidence="3" type="ORF">PCANC_11356</name>
    <name evidence="2" type="ORF">PCANC_25174</name>
</gene>
<evidence type="ECO:0000313" key="2">
    <source>
        <dbReference type="EMBL" id="PLW06145.1"/>
    </source>
</evidence>
<dbReference type="EMBL" id="PGCJ01000067">
    <property type="protein sequence ID" value="PLW53146.1"/>
    <property type="molecule type" value="Genomic_DNA"/>
</dbReference>
<feature type="compositionally biased region" description="Polar residues" evidence="1">
    <location>
        <begin position="40"/>
        <end position="49"/>
    </location>
</feature>
<keyword evidence="4" id="KW-1185">Reference proteome</keyword>
<sequence length="127" mass="14032">MRVLEGGPRASGGRPAIANHLHSGVTVMPLTPKGYLDLNTPGSRATPPSHQHIKHTYTQPEDSNPQYSIHHSDLASLFVWHLIHPTHHLHRIPITRQPQLLGSNLDPSVYASLWTPIPIPPEPGNPR</sequence>
<reference evidence="2 4" key="1">
    <citation type="submission" date="2017-11" db="EMBL/GenBank/DDBJ databases">
        <title>De novo assembly and phasing of dikaryotic genomes from two isolates of Puccinia coronata f. sp. avenae, the causal agent of oat crown rust.</title>
        <authorList>
            <person name="Miller M.E."/>
            <person name="Zhang Y."/>
            <person name="Omidvar V."/>
            <person name="Sperschneider J."/>
            <person name="Schwessinger B."/>
            <person name="Raley C."/>
            <person name="Palmer J.M."/>
            <person name="Garnica D."/>
            <person name="Upadhyaya N."/>
            <person name="Rathjen J."/>
            <person name="Taylor J.M."/>
            <person name="Park R.F."/>
            <person name="Dodds P.N."/>
            <person name="Hirsch C.D."/>
            <person name="Kianian S.F."/>
            <person name="Figueroa M."/>
        </authorList>
    </citation>
    <scope>NUCLEOTIDE SEQUENCE [LARGE SCALE GENOMIC DNA]</scope>
    <source>
        <strain evidence="2">12NC29</strain>
    </source>
</reference>
<dbReference type="EMBL" id="PGCJ01001348">
    <property type="protein sequence ID" value="PLW06145.1"/>
    <property type="molecule type" value="Genomic_DNA"/>
</dbReference>
<protein>
    <submittedName>
        <fullName evidence="2">Uncharacterized protein</fullName>
    </submittedName>
</protein>
<evidence type="ECO:0000313" key="3">
    <source>
        <dbReference type="EMBL" id="PLW53146.1"/>
    </source>
</evidence>
<dbReference type="AlphaFoldDB" id="A0A2N5RYR6"/>
<feature type="compositionally biased region" description="Polar residues" evidence="1">
    <location>
        <begin position="56"/>
        <end position="66"/>
    </location>
</feature>
<dbReference type="Proteomes" id="UP000235388">
    <property type="component" value="Unassembled WGS sequence"/>
</dbReference>
<accession>A0A2N5RYR6</accession>
<evidence type="ECO:0000256" key="1">
    <source>
        <dbReference type="SAM" id="MobiDB-lite"/>
    </source>
</evidence>
<evidence type="ECO:0000313" key="4">
    <source>
        <dbReference type="Proteomes" id="UP000235388"/>
    </source>
</evidence>
<name>A0A2N5RYR6_9BASI</name>
<organism evidence="2 4">
    <name type="scientific">Puccinia coronata f. sp. avenae</name>
    <dbReference type="NCBI Taxonomy" id="200324"/>
    <lineage>
        <taxon>Eukaryota</taxon>
        <taxon>Fungi</taxon>
        <taxon>Dikarya</taxon>
        <taxon>Basidiomycota</taxon>
        <taxon>Pucciniomycotina</taxon>
        <taxon>Pucciniomycetes</taxon>
        <taxon>Pucciniales</taxon>
        <taxon>Pucciniaceae</taxon>
        <taxon>Puccinia</taxon>
    </lineage>
</organism>
<feature type="region of interest" description="Disordered" evidence="1">
    <location>
        <begin position="35"/>
        <end position="66"/>
    </location>
</feature>